<dbReference type="EMBL" id="JACGWN010000004">
    <property type="protein sequence ID" value="KAL0453498.1"/>
    <property type="molecule type" value="Genomic_DNA"/>
</dbReference>
<dbReference type="Pfam" id="PF13966">
    <property type="entry name" value="zf-RVT"/>
    <property type="match status" value="1"/>
</dbReference>
<reference evidence="2" key="1">
    <citation type="submission" date="2020-06" db="EMBL/GenBank/DDBJ databases">
        <authorList>
            <person name="Li T."/>
            <person name="Hu X."/>
            <person name="Zhang T."/>
            <person name="Song X."/>
            <person name="Zhang H."/>
            <person name="Dai N."/>
            <person name="Sheng W."/>
            <person name="Hou X."/>
            <person name="Wei L."/>
        </authorList>
    </citation>
    <scope>NUCLEOTIDE SEQUENCE</scope>
    <source>
        <strain evidence="2">KEN1</strain>
        <tissue evidence="2">Leaf</tissue>
    </source>
</reference>
<gene>
    <name evidence="2" type="ORF">Slati_1327900</name>
</gene>
<evidence type="ECO:0000259" key="1">
    <source>
        <dbReference type="Pfam" id="PF13966"/>
    </source>
</evidence>
<protein>
    <recommendedName>
        <fullName evidence="1">Reverse transcriptase zinc-binding domain-containing protein</fullName>
    </recommendedName>
</protein>
<organism evidence="2">
    <name type="scientific">Sesamum latifolium</name>
    <dbReference type="NCBI Taxonomy" id="2727402"/>
    <lineage>
        <taxon>Eukaryota</taxon>
        <taxon>Viridiplantae</taxon>
        <taxon>Streptophyta</taxon>
        <taxon>Embryophyta</taxon>
        <taxon>Tracheophyta</taxon>
        <taxon>Spermatophyta</taxon>
        <taxon>Magnoliopsida</taxon>
        <taxon>eudicotyledons</taxon>
        <taxon>Gunneridae</taxon>
        <taxon>Pentapetalae</taxon>
        <taxon>asterids</taxon>
        <taxon>lamiids</taxon>
        <taxon>Lamiales</taxon>
        <taxon>Pedaliaceae</taxon>
        <taxon>Sesamum</taxon>
    </lineage>
</organism>
<accession>A0AAW2XI66</accession>
<dbReference type="AlphaFoldDB" id="A0AAW2XI66"/>
<feature type="domain" description="Reverse transcriptase zinc-binding" evidence="1">
    <location>
        <begin position="15"/>
        <end position="112"/>
    </location>
</feature>
<evidence type="ECO:0000313" key="2">
    <source>
        <dbReference type="EMBL" id="KAL0453498.1"/>
    </source>
</evidence>
<dbReference type="InterPro" id="IPR026960">
    <property type="entry name" value="RVT-Znf"/>
</dbReference>
<reference evidence="2" key="2">
    <citation type="journal article" date="2024" name="Plant">
        <title>Genomic evolution and insights into agronomic trait innovations of Sesamum species.</title>
        <authorList>
            <person name="Miao H."/>
            <person name="Wang L."/>
            <person name="Qu L."/>
            <person name="Liu H."/>
            <person name="Sun Y."/>
            <person name="Le M."/>
            <person name="Wang Q."/>
            <person name="Wei S."/>
            <person name="Zheng Y."/>
            <person name="Lin W."/>
            <person name="Duan Y."/>
            <person name="Cao H."/>
            <person name="Xiong S."/>
            <person name="Wang X."/>
            <person name="Wei L."/>
            <person name="Li C."/>
            <person name="Ma Q."/>
            <person name="Ju M."/>
            <person name="Zhao R."/>
            <person name="Li G."/>
            <person name="Mu C."/>
            <person name="Tian Q."/>
            <person name="Mei H."/>
            <person name="Zhang T."/>
            <person name="Gao T."/>
            <person name="Zhang H."/>
        </authorList>
    </citation>
    <scope>NUCLEOTIDE SEQUENCE</scope>
    <source>
        <strain evidence="2">KEN1</strain>
    </source>
</reference>
<proteinExistence type="predicted"/>
<name>A0AAW2XI66_9LAMI</name>
<sequence length="230" mass="26599">MKDIIIWHFTKSGTFSVRSAYHWICNSVRKYIPSSSAANSSSHRIGWLGIWNAKIPNKIKVFIWRLCSDFLPTGSNINRRFPFSAICCPFCQEANESNHHAFLLCHFSRIVWGLSNLRWAVIFDWSSSACDWIFNAHRALDPKDFELMLVICWSIWWCRNKLWSHGDLHPPDQVVSFARGYLESFEGTFETNPDLEPILVPSSWRPPKLGIIKINFDAVVFKDTDDTTLG</sequence>
<comment type="caution">
    <text evidence="2">The sequence shown here is derived from an EMBL/GenBank/DDBJ whole genome shotgun (WGS) entry which is preliminary data.</text>
</comment>